<feature type="region of interest" description="Disordered" evidence="7">
    <location>
        <begin position="902"/>
        <end position="934"/>
    </location>
</feature>
<feature type="compositionally biased region" description="Low complexity" evidence="7">
    <location>
        <begin position="910"/>
        <end position="931"/>
    </location>
</feature>
<evidence type="ECO:0000256" key="3">
    <source>
        <dbReference type="ARBA" id="ARBA00022452"/>
    </source>
</evidence>
<dbReference type="Pfam" id="PF25183">
    <property type="entry name" value="OMP_b-brl_4"/>
    <property type="match status" value="1"/>
</dbReference>
<proteinExistence type="predicted"/>
<dbReference type="GO" id="GO:0044718">
    <property type="term" value="P:siderophore transmembrane transport"/>
    <property type="evidence" value="ECO:0007669"/>
    <property type="project" value="TreeGrafter"/>
</dbReference>
<protein>
    <submittedName>
        <fullName evidence="9">TonB-dependent receptor</fullName>
    </submittedName>
</protein>
<evidence type="ECO:0000256" key="7">
    <source>
        <dbReference type="SAM" id="MobiDB-lite"/>
    </source>
</evidence>
<dbReference type="GO" id="GO:0009279">
    <property type="term" value="C:cell outer membrane"/>
    <property type="evidence" value="ECO:0007669"/>
    <property type="project" value="UniProtKB-SubCell"/>
</dbReference>
<dbReference type="SUPFAM" id="SSF49452">
    <property type="entry name" value="Starch-binding domain-like"/>
    <property type="match status" value="1"/>
</dbReference>
<sequence length="996" mass="107568">MTEVGAPFAYPHLRSTDMFQPTQPLLGVVGTLMRSGSLFRAAARAALVLGSLSLARASGLAQMVGPSTPGAISGTVADPTSAVIPNASIHVEHAGDPAVTAFSDGLGHFRVSGLAPGVYDVTAQAPGFQIGSAHDVRVSAGSTAQITLTLAIATEQQQVEVNADALDTSPDKNGGAIVMKGEDLRSLSDDPDELSQQLQAIAGGDPDTGGTQFYVDGFSAGKLPPKSSIREIHINQNPFSAQYDSLGWGRIEILTKPGTDNLHGDYWMQGNNSPWNAPNPFVESQPPYYSYQFDGDVNGPIKKVASWFLSVYGHNGINSSVINAETLDPAFNPVLYTAAINSPSGALNLSPRYDMQWGKVQTLSLRYQYNRNTTDAAGVGQFALESQAYDTHNVQQLIQFSDSQAYNPHLLNETRFQYTRERDTLTPHSKDPTIAVQGAFTGGGSNSGLNHDNQDHYEFQDLLRINKGAHDVTFGGRLRIGRDANYSTGNFNGQYTFASLTAYQITEKGRANGMTGAEIRAAGGGAALFSQTAGNPSVTVTTLDLGIFAEDNWKANKDLTLSYGMRYETQTNINDHADFGPRLGLAWSIPGANGKPPRAVIRGGAGIFYERFDSNAILQARRQNGITNREIVISNPDFYPNTCTSDPADCAAVRQKAPTIYQINPGLRSPYSITTNLGVDKPIGKYVSVSANYQITRGNYQFMTRNINAPLPGTYNPDDPTSGTRPLGTDQNIYEYNSQGEWFGQRLNINGNLHTKHSGIFGFYRIGKIEANTDGLNTFPSNQYDPHQDYGRASWDVRNRAFIGGYTRLPWHFSVNPFLMIRSSQPFNITLGEDINGDTQFNDRPTFATDLSRSSVVHTKWGTFDTDPQPGQKIIPINYGTGPGVFIANLRLSRTFNFGPALPEPPAPPGAAAAATKDGKPAAPATPSPSTAKKEIERKYTFGLGVSAQNILNHPNYAPPVGVLGSSLFGTSTALANMWGNSSANRSINVETFFRF</sequence>
<keyword evidence="6" id="KW-0998">Cell outer membrane</keyword>
<evidence type="ECO:0000256" key="1">
    <source>
        <dbReference type="ARBA" id="ARBA00004571"/>
    </source>
</evidence>
<dbReference type="InterPro" id="IPR039426">
    <property type="entry name" value="TonB-dep_rcpt-like"/>
</dbReference>
<dbReference type="PANTHER" id="PTHR30069:SF46">
    <property type="entry name" value="OAR PROTEIN"/>
    <property type="match status" value="1"/>
</dbReference>
<keyword evidence="9" id="KW-0675">Receptor</keyword>
<dbReference type="SUPFAM" id="SSF56935">
    <property type="entry name" value="Porins"/>
    <property type="match status" value="1"/>
</dbReference>
<keyword evidence="2" id="KW-0813">Transport</keyword>
<organism evidence="9 10">
    <name type="scientific">Occallatibacter riparius</name>
    <dbReference type="NCBI Taxonomy" id="1002689"/>
    <lineage>
        <taxon>Bacteria</taxon>
        <taxon>Pseudomonadati</taxon>
        <taxon>Acidobacteriota</taxon>
        <taxon>Terriglobia</taxon>
        <taxon>Terriglobales</taxon>
        <taxon>Acidobacteriaceae</taxon>
        <taxon>Occallatibacter</taxon>
    </lineage>
</organism>
<evidence type="ECO:0000256" key="5">
    <source>
        <dbReference type="ARBA" id="ARBA00023136"/>
    </source>
</evidence>
<keyword evidence="3" id="KW-1134">Transmembrane beta strand</keyword>
<dbReference type="KEGG" id="orp:MOP44_07070"/>
<dbReference type="PANTHER" id="PTHR30069">
    <property type="entry name" value="TONB-DEPENDENT OUTER MEMBRANE RECEPTOR"/>
    <property type="match status" value="1"/>
</dbReference>
<keyword evidence="10" id="KW-1185">Reference proteome</keyword>
<dbReference type="Proteomes" id="UP001059380">
    <property type="component" value="Chromosome"/>
</dbReference>
<dbReference type="InterPro" id="IPR036942">
    <property type="entry name" value="Beta-barrel_TonB_sf"/>
</dbReference>
<comment type="subcellular location">
    <subcellularLocation>
        <location evidence="1">Cell outer membrane</location>
        <topology evidence="1">Multi-pass membrane protein</topology>
    </subcellularLocation>
</comment>
<dbReference type="Pfam" id="PF13620">
    <property type="entry name" value="CarboxypepD_reg"/>
    <property type="match status" value="1"/>
</dbReference>
<dbReference type="EMBL" id="CP093313">
    <property type="protein sequence ID" value="UWZ85699.1"/>
    <property type="molecule type" value="Genomic_DNA"/>
</dbReference>
<keyword evidence="4" id="KW-0812">Transmembrane</keyword>
<keyword evidence="5" id="KW-0472">Membrane</keyword>
<evidence type="ECO:0000256" key="4">
    <source>
        <dbReference type="ARBA" id="ARBA00022692"/>
    </source>
</evidence>
<feature type="domain" description="TonB-dependent transporter Oar-like beta-barrel" evidence="8">
    <location>
        <begin position="348"/>
        <end position="576"/>
    </location>
</feature>
<dbReference type="InterPro" id="IPR013784">
    <property type="entry name" value="Carb-bd-like_fold"/>
</dbReference>
<gene>
    <name evidence="9" type="ORF">MOP44_07070</name>
</gene>
<name>A0A9J7BS56_9BACT</name>
<dbReference type="GO" id="GO:0015344">
    <property type="term" value="F:siderophore uptake transmembrane transporter activity"/>
    <property type="evidence" value="ECO:0007669"/>
    <property type="project" value="TreeGrafter"/>
</dbReference>
<dbReference type="GO" id="GO:0030246">
    <property type="term" value="F:carbohydrate binding"/>
    <property type="evidence" value="ECO:0007669"/>
    <property type="project" value="InterPro"/>
</dbReference>
<dbReference type="Gene3D" id="2.40.170.20">
    <property type="entry name" value="TonB-dependent receptor, beta-barrel domain"/>
    <property type="match status" value="1"/>
</dbReference>
<dbReference type="AlphaFoldDB" id="A0A9J7BS56"/>
<evidence type="ECO:0000313" key="10">
    <source>
        <dbReference type="Proteomes" id="UP001059380"/>
    </source>
</evidence>
<evidence type="ECO:0000259" key="8">
    <source>
        <dbReference type="Pfam" id="PF25183"/>
    </source>
</evidence>
<evidence type="ECO:0000256" key="6">
    <source>
        <dbReference type="ARBA" id="ARBA00023237"/>
    </source>
</evidence>
<evidence type="ECO:0000256" key="2">
    <source>
        <dbReference type="ARBA" id="ARBA00022448"/>
    </source>
</evidence>
<dbReference type="InterPro" id="IPR057601">
    <property type="entry name" value="Oar-like_b-barrel"/>
</dbReference>
<reference evidence="9" key="1">
    <citation type="submission" date="2021-04" db="EMBL/GenBank/DDBJ databases">
        <title>Phylogenetic analysis of Acidobacteriaceae.</title>
        <authorList>
            <person name="Qiu L."/>
            <person name="Zhang Q."/>
        </authorList>
    </citation>
    <scope>NUCLEOTIDE SEQUENCE</scope>
    <source>
        <strain evidence="9">DSM 25168</strain>
    </source>
</reference>
<accession>A0A9J7BS56</accession>
<dbReference type="RefSeq" id="WP_260795289.1">
    <property type="nucleotide sequence ID" value="NZ_CP093313.1"/>
</dbReference>
<dbReference type="Gene3D" id="2.60.40.1120">
    <property type="entry name" value="Carboxypeptidase-like, regulatory domain"/>
    <property type="match status" value="1"/>
</dbReference>
<evidence type="ECO:0000313" key="9">
    <source>
        <dbReference type="EMBL" id="UWZ85699.1"/>
    </source>
</evidence>